<keyword evidence="1" id="KW-0472">Membrane</keyword>
<name>A0A6I6MGP8_9CAUL</name>
<reference evidence="3" key="1">
    <citation type="submission" date="2019-12" db="EMBL/GenBank/DDBJ databases">
        <title>Complete genome of Terracaulis silvestris 0127_4.</title>
        <authorList>
            <person name="Vieira S."/>
            <person name="Riedel T."/>
            <person name="Sproer C."/>
            <person name="Pascual J."/>
            <person name="Boedeker C."/>
            <person name="Overmann J."/>
        </authorList>
    </citation>
    <scope>NUCLEOTIDE SEQUENCE [LARGE SCALE GENOMIC DNA]</scope>
    <source>
        <strain evidence="3">0127_4</strain>
    </source>
</reference>
<dbReference type="EMBL" id="CP047045">
    <property type="protein sequence ID" value="QGZ93895.1"/>
    <property type="molecule type" value="Genomic_DNA"/>
</dbReference>
<dbReference type="KEGG" id="tsv:DSM104635_00709"/>
<evidence type="ECO:0000313" key="3">
    <source>
        <dbReference type="Proteomes" id="UP000431269"/>
    </source>
</evidence>
<gene>
    <name evidence="2" type="ORF">DSM104635_00709</name>
</gene>
<feature type="transmembrane region" description="Helical" evidence="1">
    <location>
        <begin position="29"/>
        <end position="51"/>
    </location>
</feature>
<keyword evidence="3" id="KW-1185">Reference proteome</keyword>
<keyword evidence="1" id="KW-0812">Transmembrane</keyword>
<dbReference type="AlphaFoldDB" id="A0A6I6MGP8"/>
<keyword evidence="1" id="KW-1133">Transmembrane helix</keyword>
<accession>A0A6I6MGP8</accession>
<protein>
    <submittedName>
        <fullName evidence="2">Uncharacterized protein</fullName>
    </submittedName>
</protein>
<evidence type="ECO:0000313" key="2">
    <source>
        <dbReference type="EMBL" id="QGZ93895.1"/>
    </source>
</evidence>
<organism evidence="2 3">
    <name type="scientific">Terricaulis silvestris</name>
    <dbReference type="NCBI Taxonomy" id="2686094"/>
    <lineage>
        <taxon>Bacteria</taxon>
        <taxon>Pseudomonadati</taxon>
        <taxon>Pseudomonadota</taxon>
        <taxon>Alphaproteobacteria</taxon>
        <taxon>Caulobacterales</taxon>
        <taxon>Caulobacteraceae</taxon>
        <taxon>Terricaulis</taxon>
    </lineage>
</organism>
<proteinExistence type="predicted"/>
<dbReference type="Proteomes" id="UP000431269">
    <property type="component" value="Chromosome"/>
</dbReference>
<evidence type="ECO:0000256" key="1">
    <source>
        <dbReference type="SAM" id="Phobius"/>
    </source>
</evidence>
<sequence length="83" mass="9495">MIDAMFEERPSIEGEQDRSIRHARMVREAAFFCVGMIVFVAAFGAGGMWLSYGYVDIDLLLFTIGLVSIVLPIGMFFELRKRW</sequence>
<feature type="transmembrane region" description="Helical" evidence="1">
    <location>
        <begin position="57"/>
        <end position="77"/>
    </location>
</feature>
<dbReference type="RefSeq" id="WP_158764878.1">
    <property type="nucleotide sequence ID" value="NZ_CP047045.1"/>
</dbReference>